<dbReference type="EMBL" id="CAJVPT010000046">
    <property type="protein sequence ID" value="CAG8438014.1"/>
    <property type="molecule type" value="Genomic_DNA"/>
</dbReference>
<evidence type="ECO:0000313" key="1">
    <source>
        <dbReference type="EMBL" id="CAG8438014.1"/>
    </source>
</evidence>
<name>A0ACA9JV55_9GLOM</name>
<keyword evidence="2" id="KW-1185">Reference proteome</keyword>
<organism evidence="1 2">
    <name type="scientific">Acaulospora colombiana</name>
    <dbReference type="NCBI Taxonomy" id="27376"/>
    <lineage>
        <taxon>Eukaryota</taxon>
        <taxon>Fungi</taxon>
        <taxon>Fungi incertae sedis</taxon>
        <taxon>Mucoromycota</taxon>
        <taxon>Glomeromycotina</taxon>
        <taxon>Glomeromycetes</taxon>
        <taxon>Diversisporales</taxon>
        <taxon>Acaulosporaceae</taxon>
        <taxon>Acaulospora</taxon>
    </lineage>
</organism>
<gene>
    <name evidence="1" type="ORF">ACOLOM_LOCUS45</name>
</gene>
<proteinExistence type="predicted"/>
<accession>A0ACA9JV55</accession>
<evidence type="ECO:0000313" key="2">
    <source>
        <dbReference type="Proteomes" id="UP000789525"/>
    </source>
</evidence>
<sequence length="63" mass="7087">MFFVGIDEYSLSSVLMSKSKFGVFVSFLVVELLVKISVVLLSVCMCLLEELGADENWFFSINI</sequence>
<reference evidence="1" key="1">
    <citation type="submission" date="2021-06" db="EMBL/GenBank/DDBJ databases">
        <authorList>
            <person name="Kallberg Y."/>
            <person name="Tangrot J."/>
            <person name="Rosling A."/>
        </authorList>
    </citation>
    <scope>NUCLEOTIDE SEQUENCE</scope>
    <source>
        <strain evidence="1">CL356</strain>
    </source>
</reference>
<comment type="caution">
    <text evidence="1">The sequence shown here is derived from an EMBL/GenBank/DDBJ whole genome shotgun (WGS) entry which is preliminary data.</text>
</comment>
<protein>
    <submittedName>
        <fullName evidence="1">9492_t:CDS:1</fullName>
    </submittedName>
</protein>
<dbReference type="Proteomes" id="UP000789525">
    <property type="component" value="Unassembled WGS sequence"/>
</dbReference>